<dbReference type="Proteomes" id="UP000279236">
    <property type="component" value="Unassembled WGS sequence"/>
</dbReference>
<keyword evidence="4" id="KW-1185">Reference proteome</keyword>
<dbReference type="InterPro" id="IPR000467">
    <property type="entry name" value="G_patch_dom"/>
</dbReference>
<name>A0A427XG66_9TREE</name>
<evidence type="ECO:0000259" key="2">
    <source>
        <dbReference type="PROSITE" id="PS50174"/>
    </source>
</evidence>
<dbReference type="OrthoDB" id="5411533at2759"/>
<evidence type="ECO:0000313" key="3">
    <source>
        <dbReference type="EMBL" id="RSH77885.1"/>
    </source>
</evidence>
<dbReference type="GO" id="GO:0071011">
    <property type="term" value="C:precatalytic spliceosome"/>
    <property type="evidence" value="ECO:0007669"/>
    <property type="project" value="TreeGrafter"/>
</dbReference>
<organism evidence="3 4">
    <name type="scientific">Apiotrichum porosum</name>
    <dbReference type="NCBI Taxonomy" id="105984"/>
    <lineage>
        <taxon>Eukaryota</taxon>
        <taxon>Fungi</taxon>
        <taxon>Dikarya</taxon>
        <taxon>Basidiomycota</taxon>
        <taxon>Agaricomycotina</taxon>
        <taxon>Tremellomycetes</taxon>
        <taxon>Trichosporonales</taxon>
        <taxon>Trichosporonaceae</taxon>
        <taxon>Apiotrichum</taxon>
    </lineage>
</organism>
<feature type="region of interest" description="Disordered" evidence="1">
    <location>
        <begin position="314"/>
        <end position="459"/>
    </location>
</feature>
<evidence type="ECO:0000256" key="1">
    <source>
        <dbReference type="SAM" id="MobiDB-lite"/>
    </source>
</evidence>
<dbReference type="Gene3D" id="3.30.70.330">
    <property type="match status" value="1"/>
</dbReference>
<proteinExistence type="predicted"/>
<dbReference type="PROSITE" id="PS50174">
    <property type="entry name" value="G_PATCH"/>
    <property type="match status" value="1"/>
</dbReference>
<dbReference type="AlphaFoldDB" id="A0A427XG66"/>
<dbReference type="PANTHER" id="PTHR13288:SF8">
    <property type="entry name" value="SPLICING FACTOR 45"/>
    <property type="match status" value="1"/>
</dbReference>
<dbReference type="RefSeq" id="XP_028473032.1">
    <property type="nucleotide sequence ID" value="XM_028618665.1"/>
</dbReference>
<feature type="compositionally biased region" description="Pro residues" evidence="1">
    <location>
        <begin position="244"/>
        <end position="259"/>
    </location>
</feature>
<dbReference type="STRING" id="105984.A0A427XG66"/>
<feature type="domain" description="G-patch" evidence="2">
    <location>
        <begin position="484"/>
        <end position="517"/>
    </location>
</feature>
<feature type="compositionally biased region" description="Basic residues" evidence="1">
    <location>
        <begin position="167"/>
        <end position="178"/>
    </location>
</feature>
<dbReference type="PANTHER" id="PTHR13288">
    <property type="entry name" value="SPLICING FACTOR 45 SPF45"/>
    <property type="match status" value="1"/>
</dbReference>
<feature type="compositionally biased region" description="Basic and acidic residues" evidence="1">
    <location>
        <begin position="152"/>
        <end position="166"/>
    </location>
</feature>
<dbReference type="GO" id="GO:0045292">
    <property type="term" value="P:mRNA cis splicing, via spliceosome"/>
    <property type="evidence" value="ECO:0007669"/>
    <property type="project" value="InterPro"/>
</dbReference>
<feature type="compositionally biased region" description="Pro residues" evidence="1">
    <location>
        <begin position="323"/>
        <end position="336"/>
    </location>
</feature>
<dbReference type="InterPro" id="IPR012677">
    <property type="entry name" value="Nucleotide-bd_a/b_plait_sf"/>
</dbReference>
<evidence type="ECO:0000313" key="4">
    <source>
        <dbReference type="Proteomes" id="UP000279236"/>
    </source>
</evidence>
<accession>A0A427XG66</accession>
<feature type="compositionally biased region" description="Pro residues" evidence="1">
    <location>
        <begin position="422"/>
        <end position="431"/>
    </location>
</feature>
<protein>
    <recommendedName>
        <fullName evidence="2">G-patch domain-containing protein</fullName>
    </recommendedName>
</protein>
<feature type="compositionally biased region" description="Pro residues" evidence="1">
    <location>
        <begin position="376"/>
        <end position="403"/>
    </location>
</feature>
<feature type="compositionally biased region" description="Low complexity" evidence="1">
    <location>
        <begin position="20"/>
        <end position="66"/>
    </location>
</feature>
<dbReference type="GeneID" id="39587499"/>
<feature type="compositionally biased region" description="Basic and acidic residues" evidence="1">
    <location>
        <begin position="444"/>
        <end position="457"/>
    </location>
</feature>
<feature type="compositionally biased region" description="Pro residues" evidence="1">
    <location>
        <begin position="347"/>
        <end position="368"/>
    </location>
</feature>
<gene>
    <name evidence="3" type="ORF">EHS24_002956</name>
</gene>
<feature type="compositionally biased region" description="Basic and acidic residues" evidence="1">
    <location>
        <begin position="563"/>
        <end position="572"/>
    </location>
</feature>
<feature type="region of interest" description="Disordered" evidence="1">
    <location>
        <begin position="145"/>
        <end position="271"/>
    </location>
</feature>
<dbReference type="GO" id="GO:0003676">
    <property type="term" value="F:nucleic acid binding"/>
    <property type="evidence" value="ECO:0007669"/>
    <property type="project" value="InterPro"/>
</dbReference>
<dbReference type="EMBL" id="RSCE01000014">
    <property type="protein sequence ID" value="RSH77885.1"/>
    <property type="molecule type" value="Genomic_DNA"/>
</dbReference>
<feature type="compositionally biased region" description="Polar residues" evidence="1">
    <location>
        <begin position="81"/>
        <end position="97"/>
    </location>
</feature>
<comment type="caution">
    <text evidence="3">The sequence shown here is derived from an EMBL/GenBank/DDBJ whole genome shotgun (WGS) entry which is preliminary data.</text>
</comment>
<feature type="region of interest" description="Disordered" evidence="1">
    <location>
        <begin position="541"/>
        <end position="572"/>
    </location>
</feature>
<dbReference type="InterPro" id="IPR040052">
    <property type="entry name" value="RBM17"/>
</dbReference>
<sequence>MSLFSGIKFSSDTAKSLAAESAAAVAAADGTSPVTSSTSAPSTTDAPGAAGPSSAPKPSTSKSTAPLTALQFAPRAKTNKPKATQPPQRGFATSGSSYWAPSTVTSAAVLEAAPVLINASSSSSSLSREVEVVMGTDGEPIIRAPAMTLAAAEKEKGDGKRKADSQKKKKKKKKRRQQVVHTFQPDEEYDPNTPNDLGEYQHYRRRLREEKRAAADANRGSDDSSYYSDSSVEAPRRDVRARLPSPPAVRPRQPSPPPDSGADAYAQRVAMTVASTGDDAYARRQALSQAASGDDAYARRAVMSQAATGDDAFARRAAMSVRPPEPAYHVPPPRPSFHPATHGVPSLGPPPPGPPPPSLPPPSLPPAGTPGGFPTFRPPPAHLLAGAPPPVPSGPPPFRPPPAHLMAGAPLPPPVGHASPHPAAPVEPPTPHPHRYSAPSPPRTDPEYERQLDEKKRAAAAVAAKLAALVGTPKPAPQPVADEDGTFAERMMRRWGHTEGAGLGVREDGIKVALAAEHVAKPMDTSKLSKRQRAKQRAAAANAKNRKWTQAANSRGRIVNANEEERQREEHDKFGEASRIICIMGMDDDDAGEELSDEIGEDIVERVVLHMVEPAPEDATDALRVFVVFSGMAGAWRATRELEGRFFGGKKLRCSTVASATALSEHNEQVNPGAWPHAAYLCSSLAFWRLSVIR</sequence>
<reference evidence="3 4" key="1">
    <citation type="submission" date="2018-11" db="EMBL/GenBank/DDBJ databases">
        <title>Genome sequence of Apiotrichum porosum DSM 27194.</title>
        <authorList>
            <person name="Aliyu H."/>
            <person name="Gorte O."/>
            <person name="Ochsenreither K."/>
        </authorList>
    </citation>
    <scope>NUCLEOTIDE SEQUENCE [LARGE SCALE GENOMIC DNA]</scope>
    <source>
        <strain evidence="3 4">DSM 27194</strain>
    </source>
</reference>
<dbReference type="PRINTS" id="PR01217">
    <property type="entry name" value="PRICHEXTENSN"/>
</dbReference>
<feature type="compositionally biased region" description="Basic and acidic residues" evidence="1">
    <location>
        <begin position="199"/>
        <end position="222"/>
    </location>
</feature>
<feature type="region of interest" description="Disordered" evidence="1">
    <location>
        <begin position="20"/>
        <end position="97"/>
    </location>
</feature>